<name>A0A081BEG9_9HYPH</name>
<evidence type="ECO:0000313" key="14">
    <source>
        <dbReference type="Proteomes" id="UP000028702"/>
    </source>
</evidence>
<evidence type="ECO:0000256" key="7">
    <source>
        <dbReference type="ARBA" id="ARBA00022605"/>
    </source>
</evidence>
<evidence type="ECO:0000256" key="1">
    <source>
        <dbReference type="ARBA" id="ARBA00001933"/>
    </source>
</evidence>
<evidence type="ECO:0000256" key="3">
    <source>
        <dbReference type="ARBA" id="ARBA00006904"/>
    </source>
</evidence>
<keyword evidence="6 13" id="KW-0032">Aminotransferase</keyword>
<keyword evidence="8 13" id="KW-0808">Transferase</keyword>
<dbReference type="GO" id="GO:0004648">
    <property type="term" value="F:O-phospho-L-serine:2-oxoglutarate aminotransferase activity"/>
    <property type="evidence" value="ECO:0007669"/>
    <property type="project" value="UniProtKB-EC"/>
</dbReference>
<proteinExistence type="inferred from homology"/>
<comment type="cofactor">
    <cofactor evidence="1">
        <name>pyridoxal 5'-phosphate</name>
        <dbReference type="ChEBI" id="CHEBI:597326"/>
    </cofactor>
</comment>
<gene>
    <name evidence="13" type="ORF">M2A_2936</name>
</gene>
<dbReference type="CDD" id="cd01494">
    <property type="entry name" value="AAT_I"/>
    <property type="match status" value="1"/>
</dbReference>
<organism evidence="13 14">
    <name type="scientific">Tepidicaulis marinus</name>
    <dbReference type="NCBI Taxonomy" id="1333998"/>
    <lineage>
        <taxon>Bacteria</taxon>
        <taxon>Pseudomonadati</taxon>
        <taxon>Pseudomonadota</taxon>
        <taxon>Alphaproteobacteria</taxon>
        <taxon>Hyphomicrobiales</taxon>
        <taxon>Parvibaculaceae</taxon>
        <taxon>Tepidicaulis</taxon>
    </lineage>
</organism>
<evidence type="ECO:0000256" key="8">
    <source>
        <dbReference type="ARBA" id="ARBA00022679"/>
    </source>
</evidence>
<dbReference type="STRING" id="1333998.M2A_2936"/>
<dbReference type="EC" id="2.6.1.52" evidence="4"/>
<keyword evidence="7" id="KW-0028">Amino-acid biosynthesis</keyword>
<evidence type="ECO:0000256" key="2">
    <source>
        <dbReference type="ARBA" id="ARBA00005099"/>
    </source>
</evidence>
<evidence type="ECO:0000256" key="9">
    <source>
        <dbReference type="ARBA" id="ARBA00022898"/>
    </source>
</evidence>
<keyword evidence="10" id="KW-0718">Serine biosynthesis</keyword>
<dbReference type="GO" id="GO:0004760">
    <property type="term" value="F:L-serine-pyruvate transaminase activity"/>
    <property type="evidence" value="ECO:0007669"/>
    <property type="project" value="TreeGrafter"/>
</dbReference>
<evidence type="ECO:0000256" key="6">
    <source>
        <dbReference type="ARBA" id="ARBA00022576"/>
    </source>
</evidence>
<comment type="catalytic activity">
    <reaction evidence="11">
        <text>O-phospho-L-serine + 2-oxoglutarate = 3-phosphooxypyruvate + L-glutamate</text>
        <dbReference type="Rhea" id="RHEA:14329"/>
        <dbReference type="ChEBI" id="CHEBI:16810"/>
        <dbReference type="ChEBI" id="CHEBI:18110"/>
        <dbReference type="ChEBI" id="CHEBI:29985"/>
        <dbReference type="ChEBI" id="CHEBI:57524"/>
        <dbReference type="EC" id="2.6.1.52"/>
    </reaction>
</comment>
<keyword evidence="5" id="KW-0963">Cytoplasm</keyword>
<dbReference type="InterPro" id="IPR015424">
    <property type="entry name" value="PyrdxlP-dep_Trfase"/>
</dbReference>
<dbReference type="GO" id="GO:0019265">
    <property type="term" value="P:glycine biosynthetic process, by transamination of glyoxylate"/>
    <property type="evidence" value="ECO:0007669"/>
    <property type="project" value="TreeGrafter"/>
</dbReference>
<evidence type="ECO:0000256" key="12">
    <source>
        <dbReference type="SAM" id="MobiDB-lite"/>
    </source>
</evidence>
<dbReference type="NCBIfam" id="TIGR01365">
    <property type="entry name" value="serC_2"/>
    <property type="match status" value="1"/>
</dbReference>
<feature type="region of interest" description="Disordered" evidence="12">
    <location>
        <begin position="1"/>
        <end position="22"/>
    </location>
</feature>
<protein>
    <recommendedName>
        <fullName evidence="4">phosphoserine transaminase</fullName>
        <ecNumber evidence="4">2.6.1.52</ecNumber>
    </recommendedName>
</protein>
<comment type="similarity">
    <text evidence="3">Belongs to the class-V pyridoxal-phosphate-dependent aminotransferase family. SerC subfamily.</text>
</comment>
<dbReference type="NCBIfam" id="NF002841">
    <property type="entry name" value="PRK03080.1-2"/>
    <property type="match status" value="1"/>
</dbReference>
<dbReference type="PANTHER" id="PTHR21152">
    <property type="entry name" value="AMINOTRANSFERASE CLASS V"/>
    <property type="match status" value="1"/>
</dbReference>
<evidence type="ECO:0000256" key="5">
    <source>
        <dbReference type="ARBA" id="ARBA00022490"/>
    </source>
</evidence>
<dbReference type="SUPFAM" id="SSF53383">
    <property type="entry name" value="PLP-dependent transferases"/>
    <property type="match status" value="1"/>
</dbReference>
<dbReference type="Gene3D" id="3.40.640.10">
    <property type="entry name" value="Type I PLP-dependent aspartate aminotransferase-like (Major domain)"/>
    <property type="match status" value="1"/>
</dbReference>
<keyword evidence="14" id="KW-1185">Reference proteome</keyword>
<dbReference type="InterPro" id="IPR015422">
    <property type="entry name" value="PyrdxlP-dep_Trfase_small"/>
</dbReference>
<dbReference type="eggNOG" id="COG1932">
    <property type="taxonomic scope" value="Bacteria"/>
</dbReference>
<accession>A0A081BEG9</accession>
<dbReference type="InterPro" id="IPR006271">
    <property type="entry name" value="Pser_aminoTfrase_methanosarc"/>
</dbReference>
<dbReference type="GO" id="GO:0006564">
    <property type="term" value="P:L-serine biosynthetic process"/>
    <property type="evidence" value="ECO:0007669"/>
    <property type="project" value="UniProtKB-KW"/>
</dbReference>
<dbReference type="Proteomes" id="UP000028702">
    <property type="component" value="Unassembled WGS sequence"/>
</dbReference>
<dbReference type="InterPro" id="IPR022278">
    <property type="entry name" value="Pser_aminoTfrase"/>
</dbReference>
<evidence type="ECO:0000256" key="11">
    <source>
        <dbReference type="ARBA" id="ARBA00049007"/>
    </source>
</evidence>
<dbReference type="GO" id="GO:0008453">
    <property type="term" value="F:alanine-glyoxylate transaminase activity"/>
    <property type="evidence" value="ECO:0007669"/>
    <property type="project" value="TreeGrafter"/>
</dbReference>
<dbReference type="InterPro" id="IPR015421">
    <property type="entry name" value="PyrdxlP-dep_Trfase_major"/>
</dbReference>
<evidence type="ECO:0000256" key="4">
    <source>
        <dbReference type="ARBA" id="ARBA00013030"/>
    </source>
</evidence>
<evidence type="ECO:0000313" key="13">
    <source>
        <dbReference type="EMBL" id="GAK46437.1"/>
    </source>
</evidence>
<comment type="pathway">
    <text evidence="2">Amino-acid biosynthesis; L-serine biosynthesis; L-serine from 3-phospho-D-glycerate: step 2/3.</text>
</comment>
<dbReference type="UniPathway" id="UPA00135">
    <property type="reaction ID" value="UER00197"/>
</dbReference>
<dbReference type="RefSeq" id="WP_045449032.1">
    <property type="nucleotide sequence ID" value="NZ_BBIO01000019.1"/>
</dbReference>
<evidence type="ECO:0000256" key="10">
    <source>
        <dbReference type="ARBA" id="ARBA00023299"/>
    </source>
</evidence>
<dbReference type="PANTHER" id="PTHR21152:SF40">
    <property type="entry name" value="ALANINE--GLYOXYLATE AMINOTRANSFERASE"/>
    <property type="match status" value="1"/>
</dbReference>
<dbReference type="AlphaFoldDB" id="A0A081BEG9"/>
<comment type="caution">
    <text evidence="13">The sequence shown here is derived from an EMBL/GenBank/DDBJ whole genome shotgun (WGS) entry which is preliminary data.</text>
</comment>
<keyword evidence="9" id="KW-0663">Pyridoxal phosphate</keyword>
<reference evidence="13 14" key="1">
    <citation type="submission" date="2014-07" db="EMBL/GenBank/DDBJ databases">
        <title>Tepidicaulis marinum gen. nov., sp. nov., a novel marine bacterium denitrifying nitrate to nitrous oxide strictly under microaerobic conditions.</title>
        <authorList>
            <person name="Takeuchi M."/>
            <person name="Yamagishi T."/>
            <person name="Kamagata Y."/>
            <person name="Oshima K."/>
            <person name="Hattori M."/>
            <person name="Katayama T."/>
            <person name="Hanada S."/>
            <person name="Tamaki H."/>
            <person name="Marumo K."/>
            <person name="Maeda H."/>
            <person name="Nedachi M."/>
            <person name="Iwasaki W."/>
            <person name="Suwa Y."/>
            <person name="Sakata S."/>
        </authorList>
    </citation>
    <scope>NUCLEOTIDE SEQUENCE [LARGE SCALE GENOMIC DNA]</scope>
    <source>
        <strain evidence="13 14">MA2</strain>
    </source>
</reference>
<dbReference type="PIRSF" id="PIRSF000525">
    <property type="entry name" value="SerC"/>
    <property type="match status" value="1"/>
</dbReference>
<dbReference type="Gene3D" id="3.90.1150.10">
    <property type="entry name" value="Aspartate Aminotransferase, domain 1"/>
    <property type="match status" value="1"/>
</dbReference>
<sequence length="389" mass="42244">MTHTRPAARPANPHFSSGPCAKRPGWTIQNLQDAALGRSHRAKIGKAKLKEAIDRTRAVLGVPEDYRIGIVPASDTGAVEMAMWSLLGARGVDILAWESFGAGWVSDAKKQLKLEDIRVFEADYGKLPDLSKVDCNRDVVFTWNGTTSGVRVPNGNWIAADREGLTICDATSAAFAQDLPWAKLDVTTFSWQKVMGGEAAHGMLILSPRAVERLENYTPAWPLPKIFRLTKGGKLIEGIFKGETINTPSMLAVEDYLDALKWAESIGGLASLQGRANANLAMLSDWVERTGWVDFLCEEVDNRSNTSVCLKITDPKVAALDADGQAAFAKKLVTLLDEEGIAYDIGSYRDAPAGLRIWAGATVEVSDMQALLPWLDWAFGEALASLEAA</sequence>
<dbReference type="EMBL" id="BBIO01000019">
    <property type="protein sequence ID" value="GAK46437.1"/>
    <property type="molecule type" value="Genomic_DNA"/>
</dbReference>